<name>A0AB39MQK1_9ACTN</name>
<gene>
    <name evidence="3" type="ORF">AB5J55_01215</name>
</gene>
<evidence type="ECO:0008006" key="4">
    <source>
        <dbReference type="Google" id="ProtNLM"/>
    </source>
</evidence>
<protein>
    <recommendedName>
        <fullName evidence="4">Lipoprotein</fullName>
    </recommendedName>
</protein>
<feature type="chain" id="PRO_5044337601" description="Lipoprotein" evidence="2">
    <location>
        <begin position="28"/>
        <end position="422"/>
    </location>
</feature>
<dbReference type="Gene3D" id="3.40.710.10">
    <property type="entry name" value="DD-peptidase/beta-lactamase superfamily"/>
    <property type="match status" value="1"/>
</dbReference>
<evidence type="ECO:0000313" key="3">
    <source>
        <dbReference type="EMBL" id="XDQ08368.1"/>
    </source>
</evidence>
<proteinExistence type="predicted"/>
<evidence type="ECO:0000256" key="1">
    <source>
        <dbReference type="SAM" id="MobiDB-lite"/>
    </source>
</evidence>
<accession>A0AB39MQK1</accession>
<feature type="signal peptide" evidence="2">
    <location>
        <begin position="1"/>
        <end position="27"/>
    </location>
</feature>
<keyword evidence="2" id="KW-0732">Signal</keyword>
<feature type="region of interest" description="Disordered" evidence="1">
    <location>
        <begin position="236"/>
        <end position="269"/>
    </location>
</feature>
<dbReference type="AlphaFoldDB" id="A0AB39MQK1"/>
<dbReference type="InterPro" id="IPR012338">
    <property type="entry name" value="Beta-lactam/transpept-like"/>
</dbReference>
<evidence type="ECO:0000256" key="2">
    <source>
        <dbReference type="SAM" id="SignalP"/>
    </source>
</evidence>
<feature type="compositionally biased region" description="Low complexity" evidence="1">
    <location>
        <begin position="245"/>
        <end position="268"/>
    </location>
</feature>
<dbReference type="RefSeq" id="WP_369268823.1">
    <property type="nucleotide sequence ID" value="NZ_CP163432.1"/>
</dbReference>
<sequence length="422" mass="44619">MKRRLLATTAALLLISGAAVGSATANAPTNARARADADAAVVAPAGRAAQAGPASVQVPDGVTAGAAVFDRQTGTFTEQLNTSLRFRSASVVKLLLALDFLWNRGPDYTVPAADRARLEPMLRSSWDDAANHYWSQNGGPAIITRMAGRLALKDTVGPPAGYDGYWGYASLSARDTVTVYRYLLDSAPAAVRDFVMGNLRQSTRCASDDFDQHFGIAGAFEKPWAVKQGWAGSSYEEGTCGPPGTAAAPRTADAATASTAQAQASQDHAAQEQLQALAPVAAGVDLTRPALHSTGTVGAGDRFVVAVFTLHPVGTSYGKAFTDIGRLTRSLDVPGAARPAGWWYGTWSSHVNVRRDPSTRNAPITQLPAGAEVLVGCQARGEEVQVPPYTNDWWAYLPQYGGWVSNIFISSPDNRLPDVKDC</sequence>
<reference evidence="3" key="1">
    <citation type="submission" date="2024-07" db="EMBL/GenBank/DDBJ databases">
        <authorList>
            <person name="Yu S.T."/>
        </authorList>
    </citation>
    <scope>NUCLEOTIDE SEQUENCE</scope>
    <source>
        <strain evidence="3">R11</strain>
    </source>
</reference>
<organism evidence="3">
    <name type="scientific">Streptomyces sp. R11</name>
    <dbReference type="NCBI Taxonomy" id="3238625"/>
    <lineage>
        <taxon>Bacteria</taxon>
        <taxon>Bacillati</taxon>
        <taxon>Actinomycetota</taxon>
        <taxon>Actinomycetes</taxon>
        <taxon>Kitasatosporales</taxon>
        <taxon>Streptomycetaceae</taxon>
        <taxon>Streptomyces</taxon>
    </lineage>
</organism>
<dbReference type="EMBL" id="CP163432">
    <property type="protein sequence ID" value="XDQ08368.1"/>
    <property type="molecule type" value="Genomic_DNA"/>
</dbReference>
<dbReference type="SUPFAM" id="SSF56601">
    <property type="entry name" value="beta-lactamase/transpeptidase-like"/>
    <property type="match status" value="1"/>
</dbReference>